<evidence type="ECO:0000256" key="4">
    <source>
        <dbReference type="ARBA" id="ARBA00022692"/>
    </source>
</evidence>
<evidence type="ECO:0000256" key="8">
    <source>
        <dbReference type="ARBA" id="ARBA00023065"/>
    </source>
</evidence>
<feature type="transmembrane region" description="Helical" evidence="10">
    <location>
        <begin position="185"/>
        <end position="206"/>
    </location>
</feature>
<gene>
    <name evidence="12" type="ORF">LY89DRAFT_693513</name>
</gene>
<dbReference type="PROSITE" id="PS51384">
    <property type="entry name" value="FAD_FR"/>
    <property type="match status" value="1"/>
</dbReference>
<evidence type="ECO:0000256" key="9">
    <source>
        <dbReference type="ARBA" id="ARBA00023136"/>
    </source>
</evidence>
<feature type="transmembrane region" description="Helical" evidence="10">
    <location>
        <begin position="60"/>
        <end position="79"/>
    </location>
</feature>
<dbReference type="Proteomes" id="UP000070700">
    <property type="component" value="Unassembled WGS sequence"/>
</dbReference>
<name>A0A194XT78_MOLSC</name>
<dbReference type="SUPFAM" id="SSF52343">
    <property type="entry name" value="Ferredoxin reductase-like, C-terminal NADP-linked domain"/>
    <property type="match status" value="1"/>
</dbReference>
<evidence type="ECO:0000313" key="13">
    <source>
        <dbReference type="Proteomes" id="UP000070700"/>
    </source>
</evidence>
<reference evidence="12 13" key="1">
    <citation type="submission" date="2015-10" db="EMBL/GenBank/DDBJ databases">
        <title>Full genome of DAOMC 229536 Phialocephala scopiformis, a fungal endophyte of spruce producing the potent anti-insectan compound rugulosin.</title>
        <authorList>
            <consortium name="DOE Joint Genome Institute"/>
            <person name="Walker A.K."/>
            <person name="Frasz S.L."/>
            <person name="Seifert K.A."/>
            <person name="Miller J.D."/>
            <person name="Mondo S.J."/>
            <person name="Labutti K."/>
            <person name="Lipzen A."/>
            <person name="Dockter R."/>
            <person name="Kennedy M."/>
            <person name="Grigoriev I.V."/>
            <person name="Spatafora J.W."/>
        </authorList>
    </citation>
    <scope>NUCLEOTIDE SEQUENCE [LARGE SCALE GENOMIC DNA]</scope>
    <source>
        <strain evidence="12 13">CBS 120377</strain>
    </source>
</reference>
<accession>A0A194XT78</accession>
<dbReference type="InterPro" id="IPR017927">
    <property type="entry name" value="FAD-bd_FR_type"/>
</dbReference>
<dbReference type="InterPro" id="IPR013112">
    <property type="entry name" value="FAD-bd_8"/>
</dbReference>
<evidence type="ECO:0000259" key="11">
    <source>
        <dbReference type="PROSITE" id="PS51384"/>
    </source>
</evidence>
<feature type="transmembrane region" description="Helical" evidence="10">
    <location>
        <begin position="145"/>
        <end position="165"/>
    </location>
</feature>
<evidence type="ECO:0000256" key="1">
    <source>
        <dbReference type="ARBA" id="ARBA00004141"/>
    </source>
</evidence>
<evidence type="ECO:0000256" key="3">
    <source>
        <dbReference type="ARBA" id="ARBA00022448"/>
    </source>
</evidence>
<evidence type="ECO:0000256" key="5">
    <source>
        <dbReference type="ARBA" id="ARBA00022982"/>
    </source>
</evidence>
<dbReference type="GO" id="GO:0006826">
    <property type="term" value="P:iron ion transport"/>
    <property type="evidence" value="ECO:0007669"/>
    <property type="project" value="TreeGrafter"/>
</dbReference>
<organism evidence="12 13">
    <name type="scientific">Mollisia scopiformis</name>
    <name type="common">Conifer needle endophyte fungus</name>
    <name type="synonym">Phialocephala scopiformis</name>
    <dbReference type="NCBI Taxonomy" id="149040"/>
    <lineage>
        <taxon>Eukaryota</taxon>
        <taxon>Fungi</taxon>
        <taxon>Dikarya</taxon>
        <taxon>Ascomycota</taxon>
        <taxon>Pezizomycotina</taxon>
        <taxon>Leotiomycetes</taxon>
        <taxon>Helotiales</taxon>
        <taxon>Mollisiaceae</taxon>
        <taxon>Mollisia</taxon>
    </lineage>
</organism>
<evidence type="ECO:0000256" key="2">
    <source>
        <dbReference type="ARBA" id="ARBA00006278"/>
    </source>
</evidence>
<comment type="similarity">
    <text evidence="2">Belongs to the ferric reductase (FRE) family.</text>
</comment>
<evidence type="ECO:0000256" key="7">
    <source>
        <dbReference type="ARBA" id="ARBA00023002"/>
    </source>
</evidence>
<dbReference type="Gene3D" id="3.40.50.80">
    <property type="entry name" value="Nucleotide-binding domain of ferredoxin-NADP reductase (FNR) module"/>
    <property type="match status" value="1"/>
</dbReference>
<dbReference type="KEGG" id="psco:LY89DRAFT_693513"/>
<evidence type="ECO:0000313" key="12">
    <source>
        <dbReference type="EMBL" id="KUJ23351.1"/>
    </source>
</evidence>
<keyword evidence="3" id="KW-0813">Transport</keyword>
<feature type="transmembrane region" description="Helical" evidence="10">
    <location>
        <begin position="257"/>
        <end position="278"/>
    </location>
</feature>
<dbReference type="GO" id="GO:0005886">
    <property type="term" value="C:plasma membrane"/>
    <property type="evidence" value="ECO:0007669"/>
    <property type="project" value="TreeGrafter"/>
</dbReference>
<dbReference type="PANTHER" id="PTHR32361:SF12">
    <property type="entry name" value="PUTATIVE (AFU_ORTHOLOGUE AFUA_1G14340)-RELATED"/>
    <property type="match status" value="1"/>
</dbReference>
<dbReference type="GO" id="GO:0015677">
    <property type="term" value="P:copper ion import"/>
    <property type="evidence" value="ECO:0007669"/>
    <property type="project" value="TreeGrafter"/>
</dbReference>
<dbReference type="OrthoDB" id="4494341at2759"/>
<keyword evidence="13" id="KW-1185">Reference proteome</keyword>
<protein>
    <recommendedName>
        <fullName evidence="11">FAD-binding FR-type domain-containing protein</fullName>
    </recommendedName>
</protein>
<keyword evidence="5" id="KW-0249">Electron transport</keyword>
<dbReference type="RefSeq" id="XP_018077706.1">
    <property type="nucleotide sequence ID" value="XM_018216641.1"/>
</dbReference>
<keyword evidence="8" id="KW-0406">Ion transport</keyword>
<dbReference type="InParanoid" id="A0A194XT78"/>
<dbReference type="SFLD" id="SFLDG01168">
    <property type="entry name" value="Ferric_reductase_subgroup_(FRE"/>
    <property type="match status" value="1"/>
</dbReference>
<dbReference type="GeneID" id="28826367"/>
<feature type="transmembrane region" description="Helical" evidence="10">
    <location>
        <begin position="285"/>
        <end position="303"/>
    </location>
</feature>
<keyword evidence="7" id="KW-0560">Oxidoreductase</keyword>
<dbReference type="InterPro" id="IPR013130">
    <property type="entry name" value="Fe3_Rdtase_TM_dom"/>
</dbReference>
<dbReference type="InterPro" id="IPR013121">
    <property type="entry name" value="Fe_red_NAD-bd_6"/>
</dbReference>
<dbReference type="GO" id="GO:0000293">
    <property type="term" value="F:ferric-chelate reductase activity"/>
    <property type="evidence" value="ECO:0007669"/>
    <property type="project" value="UniProtKB-ARBA"/>
</dbReference>
<dbReference type="Pfam" id="PF01794">
    <property type="entry name" value="Ferric_reduct"/>
    <property type="match status" value="1"/>
</dbReference>
<dbReference type="SFLD" id="SFLDS00052">
    <property type="entry name" value="Ferric_Reductase_Domain"/>
    <property type="match status" value="1"/>
</dbReference>
<sequence>MLLQRHADALQQLPDILAAIAPVVSRATTTYNESESNPTIADYATALNGVNQPLNNLFKVILWLGLGTLAALILGARCVQIFEMHVRHMAGMASQSQAYWAQNRWHWWKIKKNILYAPLGSKRHNREFRLSSALNMGTLPSRFHAILIALYVLSNVGFCLALNYWREDKYSTIAEMRGRTGTLALVNMIALIILAGRNNPLIWMLRISFDTYNLIHRWMGRVVVLEAVVHTACWAYVKYEATGWQGVFHQLAVDPFASWGMVATVAMLVIFITAFSPIRHAFYESFLDIHIIMAIAAIIGIYIHCEVANLPQLPYIKVVAILWGIERVARCLRTIYYNYTYKAGWTDVTIQALPGKACKVTMHLPTQAKIKPGSHAYIRIWGISGWESHPFSIAWFDDKPALPGLPTSEKQGHARLRDEKMVTDVSFVIQAQTGFTRKLFNEANYCTPRALRLKGSMEGPYGGHHSLDSYGHVVLYAGASGITHQIPYVRHLIKGFKDGTVATKKIVLIWIIRDQEHLCWVKQWMDVILCMPGRKQCVNIKLFITRPKSPKDVVSPSNTVQMLPGRPNVKLILQNEVKNQCGAMAVTVCGPGGLADNVREAVRDEQENGMIDFIEESFTW</sequence>
<dbReference type="EMBL" id="KQ947405">
    <property type="protein sequence ID" value="KUJ23351.1"/>
    <property type="molecule type" value="Genomic_DNA"/>
</dbReference>
<dbReference type="Pfam" id="PF08030">
    <property type="entry name" value="NAD_binding_6"/>
    <property type="match status" value="2"/>
</dbReference>
<comment type="subcellular location">
    <subcellularLocation>
        <location evidence="1">Membrane</location>
        <topology evidence="1">Multi-pass membrane protein</topology>
    </subcellularLocation>
</comment>
<dbReference type="InterPro" id="IPR051410">
    <property type="entry name" value="Ferric/Cupric_Reductase"/>
</dbReference>
<dbReference type="PANTHER" id="PTHR32361">
    <property type="entry name" value="FERRIC/CUPRIC REDUCTASE TRANSMEMBRANE COMPONENT"/>
    <property type="match status" value="1"/>
</dbReference>
<keyword evidence="6 10" id="KW-1133">Transmembrane helix</keyword>
<evidence type="ECO:0000256" key="10">
    <source>
        <dbReference type="SAM" id="Phobius"/>
    </source>
</evidence>
<keyword evidence="9 10" id="KW-0472">Membrane</keyword>
<dbReference type="GO" id="GO:0006879">
    <property type="term" value="P:intracellular iron ion homeostasis"/>
    <property type="evidence" value="ECO:0007669"/>
    <property type="project" value="TreeGrafter"/>
</dbReference>
<dbReference type="AlphaFoldDB" id="A0A194XT78"/>
<evidence type="ECO:0000256" key="6">
    <source>
        <dbReference type="ARBA" id="ARBA00022989"/>
    </source>
</evidence>
<dbReference type="CDD" id="cd06186">
    <property type="entry name" value="NOX_Duox_like_FAD_NADP"/>
    <property type="match status" value="1"/>
</dbReference>
<feature type="domain" description="FAD-binding FR-type" evidence="11">
    <location>
        <begin position="324"/>
        <end position="467"/>
    </location>
</feature>
<keyword evidence="4 10" id="KW-0812">Transmembrane</keyword>
<proteinExistence type="inferred from homology"/>
<dbReference type="Pfam" id="PF08022">
    <property type="entry name" value="FAD_binding_8"/>
    <property type="match status" value="1"/>
</dbReference>
<dbReference type="InterPro" id="IPR039261">
    <property type="entry name" value="FNR_nucleotide-bd"/>
</dbReference>